<keyword evidence="7 9" id="KW-0503">Monooxygenase</keyword>
<dbReference type="EMBL" id="ABSU01000019">
    <property type="protein sequence ID" value="EFE31694.1"/>
    <property type="molecule type" value="Genomic_DNA"/>
</dbReference>
<keyword evidence="4 8" id="KW-0479">Metal-binding</keyword>
<comment type="similarity">
    <text evidence="2 9">Belongs to the cytochrome P450 family.</text>
</comment>
<feature type="transmembrane region" description="Helical" evidence="10">
    <location>
        <begin position="12"/>
        <end position="35"/>
    </location>
</feature>
<dbReference type="eggNOG" id="KOG0158">
    <property type="taxonomic scope" value="Eukaryota"/>
</dbReference>
<dbReference type="OrthoDB" id="1470350at2759"/>
<protein>
    <recommendedName>
        <fullName evidence="13">Cytochrome P450 monooxygenase</fullName>
    </recommendedName>
</protein>
<comment type="caution">
    <text evidence="11">The sequence shown here is derived from an EMBL/GenBank/DDBJ whole genome shotgun (WGS) entry which is preliminary data.</text>
</comment>
<keyword evidence="10" id="KW-0472">Membrane</keyword>
<evidence type="ECO:0000256" key="1">
    <source>
        <dbReference type="ARBA" id="ARBA00001971"/>
    </source>
</evidence>
<evidence type="ECO:0000256" key="4">
    <source>
        <dbReference type="ARBA" id="ARBA00022723"/>
    </source>
</evidence>
<evidence type="ECO:0000313" key="12">
    <source>
        <dbReference type="Proteomes" id="UP000008866"/>
    </source>
</evidence>
<organism evidence="11 12">
    <name type="scientific">Arthroderma benhamiae (strain ATCC MYA-4681 / CBS 112371)</name>
    <name type="common">Trichophyton mentagrophytes</name>
    <dbReference type="NCBI Taxonomy" id="663331"/>
    <lineage>
        <taxon>Eukaryota</taxon>
        <taxon>Fungi</taxon>
        <taxon>Dikarya</taxon>
        <taxon>Ascomycota</taxon>
        <taxon>Pezizomycotina</taxon>
        <taxon>Eurotiomycetes</taxon>
        <taxon>Eurotiomycetidae</taxon>
        <taxon>Onygenales</taxon>
        <taxon>Arthrodermataceae</taxon>
        <taxon>Trichophyton</taxon>
    </lineage>
</organism>
<dbReference type="PRINTS" id="PR00385">
    <property type="entry name" value="P450"/>
</dbReference>
<evidence type="ECO:0000256" key="2">
    <source>
        <dbReference type="ARBA" id="ARBA00010617"/>
    </source>
</evidence>
<evidence type="ECO:0000313" key="11">
    <source>
        <dbReference type="EMBL" id="EFE31694.1"/>
    </source>
</evidence>
<evidence type="ECO:0000256" key="10">
    <source>
        <dbReference type="SAM" id="Phobius"/>
    </source>
</evidence>
<dbReference type="PRINTS" id="PR00463">
    <property type="entry name" value="EP450I"/>
</dbReference>
<dbReference type="STRING" id="663331.D4AYM4"/>
<dbReference type="InterPro" id="IPR017972">
    <property type="entry name" value="Cyt_P450_CS"/>
</dbReference>
<evidence type="ECO:0000256" key="6">
    <source>
        <dbReference type="ARBA" id="ARBA00023004"/>
    </source>
</evidence>
<dbReference type="SUPFAM" id="SSF48264">
    <property type="entry name" value="Cytochrome P450"/>
    <property type="match status" value="1"/>
</dbReference>
<reference evidence="12" key="1">
    <citation type="journal article" date="2011" name="Genome Biol.">
        <title>Comparative and functional genomics provide insights into the pathogenicity of dermatophytic fungi.</title>
        <authorList>
            <person name="Burmester A."/>
            <person name="Shelest E."/>
            <person name="Gloeckner G."/>
            <person name="Heddergott C."/>
            <person name="Schindler S."/>
            <person name="Staib P."/>
            <person name="Heidel A."/>
            <person name="Felder M."/>
            <person name="Petzold A."/>
            <person name="Szafranski K."/>
            <person name="Feuermann M."/>
            <person name="Pedruzzi I."/>
            <person name="Priebe S."/>
            <person name="Groth M."/>
            <person name="Winkler R."/>
            <person name="Li W."/>
            <person name="Kniemeyer O."/>
            <person name="Schroeckh V."/>
            <person name="Hertweck C."/>
            <person name="Hube B."/>
            <person name="White T.C."/>
            <person name="Platzer M."/>
            <person name="Guthke R."/>
            <person name="Heitman J."/>
            <person name="Woestemeyer J."/>
            <person name="Zipfel P.F."/>
            <person name="Monod M."/>
            <person name="Brakhage A.A."/>
        </authorList>
    </citation>
    <scope>NUCLEOTIDE SEQUENCE [LARGE SCALE GENOMIC DNA]</scope>
    <source>
        <strain evidence="12">ATCC MYA-4681 / CBS 112371</strain>
    </source>
</reference>
<dbReference type="GO" id="GO:0020037">
    <property type="term" value="F:heme binding"/>
    <property type="evidence" value="ECO:0007669"/>
    <property type="project" value="InterPro"/>
</dbReference>
<dbReference type="PANTHER" id="PTHR24305">
    <property type="entry name" value="CYTOCHROME P450"/>
    <property type="match status" value="1"/>
</dbReference>
<evidence type="ECO:0000256" key="8">
    <source>
        <dbReference type="PIRSR" id="PIRSR602401-1"/>
    </source>
</evidence>
<evidence type="ECO:0000256" key="5">
    <source>
        <dbReference type="ARBA" id="ARBA00023002"/>
    </source>
</evidence>
<dbReference type="PANTHER" id="PTHR24305:SF210">
    <property type="entry name" value="CYTOCHROME P450 MONOOXYGENASE ASQL-RELATED"/>
    <property type="match status" value="1"/>
</dbReference>
<keyword evidence="10" id="KW-0812">Transmembrane</keyword>
<dbReference type="GO" id="GO:0004497">
    <property type="term" value="F:monooxygenase activity"/>
    <property type="evidence" value="ECO:0007669"/>
    <property type="project" value="UniProtKB-KW"/>
</dbReference>
<dbReference type="OMA" id="PCTNGLP"/>
<dbReference type="Proteomes" id="UP000008866">
    <property type="component" value="Unassembled WGS sequence"/>
</dbReference>
<dbReference type="InterPro" id="IPR001128">
    <property type="entry name" value="Cyt_P450"/>
</dbReference>
<dbReference type="CDD" id="cd11058">
    <property type="entry name" value="CYP60B-like"/>
    <property type="match status" value="1"/>
</dbReference>
<dbReference type="Pfam" id="PF00067">
    <property type="entry name" value="p450"/>
    <property type="match status" value="1"/>
</dbReference>
<keyword evidence="5 9" id="KW-0560">Oxidoreductase</keyword>
<gene>
    <name evidence="11" type="ORF">ARB_01293</name>
</gene>
<keyword evidence="6 8" id="KW-0408">Iron</keyword>
<keyword evidence="3 8" id="KW-0349">Heme</keyword>
<dbReference type="HOGENOM" id="CLU_001570_14_11_1"/>
<evidence type="ECO:0000256" key="7">
    <source>
        <dbReference type="ARBA" id="ARBA00023033"/>
    </source>
</evidence>
<dbReference type="Gene3D" id="1.10.630.10">
    <property type="entry name" value="Cytochrome P450"/>
    <property type="match status" value="1"/>
</dbReference>
<dbReference type="RefSeq" id="XP_003012334.1">
    <property type="nucleotide sequence ID" value="XM_003012288.1"/>
</dbReference>
<dbReference type="GO" id="GO:0016705">
    <property type="term" value="F:oxidoreductase activity, acting on paired donors, with incorporation or reduction of molecular oxygen"/>
    <property type="evidence" value="ECO:0007669"/>
    <property type="project" value="InterPro"/>
</dbReference>
<sequence length="502" mass="56764">MMATLAPLASSPTIIAAGGLVILYILGTAIYNLFFHPLRKFPGPKHLALSRLPVTWATLRGQRAQFRLNLHRKYGDVVRIASDELSFAHAQGWKEIYGTSANARGTRAIRGVEEEGGANSVVTANGDVHTRQKRLMTIAFSEKNLKENEATFVKYADKLVQRMEESKGSPMNMSDWYNFTTFDVIGKLLFDESLGLLENSRYIPWVESVQQFLKAFAIIVVLNEYLLFRVIWNMVPHSVLSRQRQKFLNYTSDKLARYFERIKAEKGRHSILGKLLEGGVTIPELQQNSPILVFGGSETAATVLRCMTFLLFKNPRCMEKLVEEIRTRFSSSEEITYDALLGMDYLSACVEESIRMYTPCTNGLPRVVEEGGSMICGEMIPAGTLISVAGFSLLRSPNYYHLPDSFIPERWLPDAQKLDPGFAKDDRNAFQPFSYGAHNCPGKKMGYYEIRLIMSKVLWHFDLELVPKDGGALDNWDHIDNYQTYVKAPLWVKATPVKQGRA</sequence>
<evidence type="ECO:0008006" key="13">
    <source>
        <dbReference type="Google" id="ProtNLM"/>
    </source>
</evidence>
<dbReference type="InterPro" id="IPR002401">
    <property type="entry name" value="Cyt_P450_E_grp-I"/>
</dbReference>
<accession>D4AYM4</accession>
<feature type="binding site" description="axial binding residue" evidence="8">
    <location>
        <position position="440"/>
    </location>
    <ligand>
        <name>heme</name>
        <dbReference type="ChEBI" id="CHEBI:30413"/>
    </ligand>
    <ligandPart>
        <name>Fe</name>
        <dbReference type="ChEBI" id="CHEBI:18248"/>
    </ligandPart>
</feature>
<keyword evidence="10" id="KW-1133">Transmembrane helix</keyword>
<evidence type="ECO:0000256" key="9">
    <source>
        <dbReference type="RuleBase" id="RU000461"/>
    </source>
</evidence>
<dbReference type="GeneID" id="9519983"/>
<keyword evidence="12" id="KW-1185">Reference proteome</keyword>
<comment type="cofactor">
    <cofactor evidence="1 8">
        <name>heme</name>
        <dbReference type="ChEBI" id="CHEBI:30413"/>
    </cofactor>
</comment>
<dbReference type="InterPro" id="IPR036396">
    <property type="entry name" value="Cyt_P450_sf"/>
</dbReference>
<dbReference type="GO" id="GO:0005506">
    <property type="term" value="F:iron ion binding"/>
    <property type="evidence" value="ECO:0007669"/>
    <property type="project" value="InterPro"/>
</dbReference>
<dbReference type="PROSITE" id="PS00086">
    <property type="entry name" value="CYTOCHROME_P450"/>
    <property type="match status" value="1"/>
</dbReference>
<proteinExistence type="inferred from homology"/>
<evidence type="ECO:0000256" key="3">
    <source>
        <dbReference type="ARBA" id="ARBA00022617"/>
    </source>
</evidence>
<dbReference type="InterPro" id="IPR050121">
    <property type="entry name" value="Cytochrome_P450_monoxygenase"/>
</dbReference>
<dbReference type="KEGG" id="abe:ARB_01293"/>
<name>D4AYM4_ARTBC</name>
<dbReference type="AlphaFoldDB" id="D4AYM4"/>